<gene>
    <name evidence="11" type="ordered locus">HELO_1478</name>
    <name evidence="12" type="ORF">SR933_00750</name>
</gene>
<dbReference type="PANTHER" id="PTHR35011:SF2">
    <property type="entry name" value="2,3-DIKETO-L-GULONATE TRAP TRANSPORTER SMALL PERMEASE PROTEIN YIAM"/>
    <property type="match status" value="1"/>
</dbReference>
<dbReference type="PANTHER" id="PTHR35011">
    <property type="entry name" value="2,3-DIKETO-L-GULONATE TRAP TRANSPORTER SMALL PERMEASE PROTEIN YIAM"/>
    <property type="match status" value="1"/>
</dbReference>
<evidence type="ECO:0000313" key="14">
    <source>
        <dbReference type="Proteomes" id="UP001322512"/>
    </source>
</evidence>
<dbReference type="Pfam" id="PF04290">
    <property type="entry name" value="DctQ"/>
    <property type="match status" value="1"/>
</dbReference>
<evidence type="ECO:0000256" key="4">
    <source>
        <dbReference type="ARBA" id="ARBA00022519"/>
    </source>
</evidence>
<evidence type="ECO:0000256" key="7">
    <source>
        <dbReference type="ARBA" id="ARBA00023136"/>
    </source>
</evidence>
<evidence type="ECO:0000256" key="8">
    <source>
        <dbReference type="ARBA" id="ARBA00038436"/>
    </source>
</evidence>
<keyword evidence="6 9" id="KW-1133">Transmembrane helix</keyword>
<dbReference type="EMBL" id="FN869568">
    <property type="protein sequence ID" value="CBV41361.1"/>
    <property type="molecule type" value="Genomic_DNA"/>
</dbReference>
<keyword evidence="5 9" id="KW-0812">Transmembrane</keyword>
<dbReference type="OrthoDB" id="8449485at2"/>
<dbReference type="GO" id="GO:0015740">
    <property type="term" value="P:C4-dicarboxylate transport"/>
    <property type="evidence" value="ECO:0007669"/>
    <property type="project" value="TreeGrafter"/>
</dbReference>
<evidence type="ECO:0000256" key="1">
    <source>
        <dbReference type="ARBA" id="ARBA00004429"/>
    </source>
</evidence>
<keyword evidence="4 9" id="KW-0997">Cell inner membrane</keyword>
<comment type="subunit">
    <text evidence="9">The complex comprises the extracytoplasmic solute receptor protein and the two transmembrane proteins.</text>
</comment>
<keyword evidence="14" id="KW-1185">Reference proteome</keyword>
<reference evidence="13" key="3">
    <citation type="journal article" date="2011" name="Environ. Microbiol.">
        <title>A blueprint of ectoine metabolism from the genome of the industrial producer Halomonas elongata DSM 2581(T).</title>
        <authorList>
            <person name="Schwibbert K."/>
            <person name="Marin-Sanguino A."/>
            <person name="Bagyan I."/>
            <person name="Heidrich G."/>
            <person name="Lentzen G."/>
            <person name="Seitz H."/>
            <person name="Rampp M."/>
            <person name="Schuster S.C."/>
            <person name="Klenk H.P."/>
            <person name="Pfeiffer F."/>
            <person name="Oesterhelt D."/>
            <person name="Kunte H.J."/>
        </authorList>
    </citation>
    <scope>NUCLEOTIDE SEQUENCE [LARGE SCALE GENOMIC DNA]</scope>
    <source>
        <strain evidence="13">ATCC 33173 / DSM 2581 / NBRC 15536 / NCIMB 2198 / 1H9</strain>
    </source>
</reference>
<organism evidence="11 13">
    <name type="scientific">Halomonas elongata (strain ATCC 33173 / DSM 2581 / NBRC 15536 / NCIMB 2198 / 1H9)</name>
    <dbReference type="NCBI Taxonomy" id="768066"/>
    <lineage>
        <taxon>Bacteria</taxon>
        <taxon>Pseudomonadati</taxon>
        <taxon>Pseudomonadota</taxon>
        <taxon>Gammaproteobacteria</taxon>
        <taxon>Oceanospirillales</taxon>
        <taxon>Halomonadaceae</taxon>
        <taxon>Halomonas</taxon>
    </lineage>
</organism>
<feature type="transmembrane region" description="Helical" evidence="9">
    <location>
        <begin position="94"/>
        <end position="115"/>
    </location>
</feature>
<reference evidence="11" key="1">
    <citation type="journal article" date="2010" name="Environ. Microbiol.">
        <title>A blueprint of ectoine metabolism from the genome of the industrial producer Halomonas elongata DSM 2581(T).</title>
        <authorList>
            <person name="Schwibbert K."/>
            <person name="Marin-Sanguino A."/>
            <person name="Bagyan I."/>
            <person name="Heidrich G."/>
            <person name="Lentzen G."/>
            <person name="Seitz H."/>
            <person name="Rampp M."/>
            <person name="Schuster S.C."/>
            <person name="Klenk H.P."/>
            <person name="Pfeiffer F."/>
            <person name="Oesterhelt D."/>
            <person name="Kunte H.J."/>
        </authorList>
    </citation>
    <scope>NUCLEOTIDE SEQUENCE</scope>
    <source>
        <strain evidence="11">Type strain: DSM 2581</strain>
    </source>
</reference>
<dbReference type="STRING" id="768066.HELO_1478"/>
<protein>
    <recommendedName>
        <fullName evidence="9">TRAP transporter small permease protein</fullName>
    </recommendedName>
</protein>
<dbReference type="Proteomes" id="UP000008707">
    <property type="component" value="Chromosome"/>
</dbReference>
<feature type="transmembrane region" description="Helical" evidence="9">
    <location>
        <begin position="56"/>
        <end position="73"/>
    </location>
</feature>
<evidence type="ECO:0000256" key="2">
    <source>
        <dbReference type="ARBA" id="ARBA00022448"/>
    </source>
</evidence>
<proteinExistence type="inferred from homology"/>
<evidence type="ECO:0000256" key="3">
    <source>
        <dbReference type="ARBA" id="ARBA00022475"/>
    </source>
</evidence>
<comment type="subcellular location">
    <subcellularLocation>
        <location evidence="1 9">Cell inner membrane</location>
        <topology evidence="1 9">Multi-pass membrane protein</topology>
    </subcellularLocation>
</comment>
<accession>E1V6N2</accession>
<feature type="transmembrane region" description="Helical" evidence="9">
    <location>
        <begin position="135"/>
        <end position="160"/>
    </location>
</feature>
<evidence type="ECO:0000256" key="6">
    <source>
        <dbReference type="ARBA" id="ARBA00022989"/>
    </source>
</evidence>
<dbReference type="InterPro" id="IPR055348">
    <property type="entry name" value="DctQ"/>
</dbReference>
<sequence>MSEIGWLVSARAALSRMARAGLWLSVMLLIAIAVLVAGQVVMRNAFSIGLHWADELARWFGIALVYLTIPYLLDRSAHIAVEILPNRLKGRWRMAVLAFSELAVATFAGLSLVAFSAFLERAARFRTPALELPNLIFYMPAVIGIALLGAIAVTRALILLGGKEPS</sequence>
<feature type="transmembrane region" description="Helical" evidence="9">
    <location>
        <begin position="21"/>
        <end position="41"/>
    </location>
</feature>
<reference evidence="12 14" key="4">
    <citation type="submission" date="2023-11" db="EMBL/GenBank/DDBJ databases">
        <title>MicrobeMod: A computational toolkit for identifying prokaryotic methylation and restriction-modification with nanopore sequencing.</title>
        <authorList>
            <person name="Crits-Christoph A."/>
            <person name="Kang S.C."/>
            <person name="Lee H."/>
            <person name="Ostrov N."/>
        </authorList>
    </citation>
    <scope>NUCLEOTIDE SEQUENCE [LARGE SCALE GENOMIC DNA]</scope>
    <source>
        <strain evidence="12 14">ATCC 33173</strain>
    </source>
</reference>
<dbReference type="GO" id="GO:0022857">
    <property type="term" value="F:transmembrane transporter activity"/>
    <property type="evidence" value="ECO:0007669"/>
    <property type="project" value="UniProtKB-UniRule"/>
</dbReference>
<evidence type="ECO:0000256" key="5">
    <source>
        <dbReference type="ARBA" id="ARBA00022692"/>
    </source>
</evidence>
<keyword evidence="7 9" id="KW-0472">Membrane</keyword>
<dbReference type="eggNOG" id="COG3090">
    <property type="taxonomic scope" value="Bacteria"/>
</dbReference>
<dbReference type="HOGENOM" id="CLU_1515303_0_0_6"/>
<name>E1V6N2_HALED</name>
<keyword evidence="2 9" id="KW-0813">Transport</keyword>
<evidence type="ECO:0000313" key="13">
    <source>
        <dbReference type="Proteomes" id="UP000008707"/>
    </source>
</evidence>
<reference evidence="11" key="2">
    <citation type="submission" date="2010-05" db="EMBL/GenBank/DDBJ databases">
        <title>Revision and reannotation of the Halomonas elongata DSM 2581(T) genome.</title>
        <authorList>
            <person name="Pfeiffer F."/>
            <person name="Bagyan I."/>
            <person name="Alfaro-Espinoza G."/>
            <person name="Zamora-Lagos M.A."/>
            <person name="Habermann B."/>
            <person name="Oesterhelt D."/>
            <person name="Kunte H.J."/>
        </authorList>
    </citation>
    <scope>NUCLEOTIDE SEQUENCE</scope>
    <source>
        <strain evidence="11">Type strain: DSM 2581</strain>
    </source>
</reference>
<dbReference type="KEGG" id="hel:HELO_1478"/>
<dbReference type="InterPro" id="IPR007387">
    <property type="entry name" value="TRAP_DctQ"/>
</dbReference>
<keyword evidence="3" id="KW-1003">Cell membrane</keyword>
<evidence type="ECO:0000256" key="9">
    <source>
        <dbReference type="RuleBase" id="RU369079"/>
    </source>
</evidence>
<dbReference type="Proteomes" id="UP001322512">
    <property type="component" value="Chromosome"/>
</dbReference>
<comment type="similarity">
    <text evidence="8 9">Belongs to the TRAP transporter small permease family.</text>
</comment>
<dbReference type="GO" id="GO:0005886">
    <property type="term" value="C:plasma membrane"/>
    <property type="evidence" value="ECO:0007669"/>
    <property type="project" value="UniProtKB-SubCell"/>
</dbReference>
<evidence type="ECO:0000259" key="10">
    <source>
        <dbReference type="Pfam" id="PF04290"/>
    </source>
</evidence>
<evidence type="ECO:0000313" key="11">
    <source>
        <dbReference type="EMBL" id="CBV41361.1"/>
    </source>
</evidence>
<comment type="function">
    <text evidence="9">Part of the tripartite ATP-independent periplasmic (TRAP) transport system.</text>
</comment>
<dbReference type="AlphaFoldDB" id="E1V6N2"/>
<dbReference type="RefSeq" id="WP_013331233.1">
    <property type="nucleotide sequence ID" value="NC_014532.2"/>
</dbReference>
<dbReference type="GeneID" id="91008690"/>
<evidence type="ECO:0000313" key="12">
    <source>
        <dbReference type="EMBL" id="WPU47449.1"/>
    </source>
</evidence>
<dbReference type="EMBL" id="CP139472">
    <property type="protein sequence ID" value="WPU47449.1"/>
    <property type="molecule type" value="Genomic_DNA"/>
</dbReference>
<feature type="domain" description="Tripartite ATP-independent periplasmic transporters DctQ component" evidence="10">
    <location>
        <begin position="32"/>
        <end position="156"/>
    </location>
</feature>